<dbReference type="EMBL" id="CABWKI010000027">
    <property type="protein sequence ID" value="VWQ36373.1"/>
    <property type="molecule type" value="Genomic_DNA"/>
</dbReference>
<evidence type="ECO:0000313" key="2">
    <source>
        <dbReference type="EMBL" id="VWQ28398.1"/>
    </source>
</evidence>
<proteinExistence type="predicted"/>
<dbReference type="EMBL" id="CABWKE010000029">
    <property type="protein sequence ID" value="VWQ28398.1"/>
    <property type="molecule type" value="Genomic_DNA"/>
</dbReference>
<evidence type="ECO:0000313" key="5">
    <source>
        <dbReference type="Proteomes" id="UP000345266"/>
    </source>
</evidence>
<dbReference type="AlphaFoldDB" id="A0A564VW68"/>
<evidence type="ECO:0000313" key="4">
    <source>
        <dbReference type="EMBL" id="VWQ36373.1"/>
    </source>
</evidence>
<evidence type="ECO:0000313" key="1">
    <source>
        <dbReference type="EMBL" id="VUX36846.1"/>
    </source>
</evidence>
<reference evidence="6 7" key="2">
    <citation type="submission" date="2019-10" db="EMBL/GenBank/DDBJ databases">
        <authorList>
            <consortium name="Melissa Lawson"/>
            <person name="O'neill I."/>
        </authorList>
    </citation>
    <scope>NUCLEOTIDE SEQUENCE [LARGE SCALE GENOMIC DNA]</scope>
    <source>
        <strain evidence="3">LH_23</strain>
        <strain evidence="4">LH_664</strain>
        <strain evidence="2">LH_665</strain>
    </source>
</reference>
<organism evidence="1 5">
    <name type="scientific">Bifidobacterium longum subsp. infantis</name>
    <dbReference type="NCBI Taxonomy" id="1682"/>
    <lineage>
        <taxon>Bacteria</taxon>
        <taxon>Bacillati</taxon>
        <taxon>Actinomycetota</taxon>
        <taxon>Actinomycetes</taxon>
        <taxon>Bifidobacteriales</taxon>
        <taxon>Bifidobacteriaceae</taxon>
        <taxon>Bifidobacterium</taxon>
    </lineage>
</organism>
<name>A0A564VW68_BIFLI</name>
<dbReference type="Proteomes" id="UP000345266">
    <property type="component" value="Unassembled WGS sequence"/>
</dbReference>
<protein>
    <submittedName>
        <fullName evidence="1">Uncharacterized protein</fullName>
    </submittedName>
</protein>
<dbReference type="EMBL" id="CABWKH010000023">
    <property type="protein sequence ID" value="VWQ36142.1"/>
    <property type="molecule type" value="Genomic_DNA"/>
</dbReference>
<dbReference type="Proteomes" id="UP000494179">
    <property type="component" value="Unassembled WGS sequence"/>
</dbReference>
<accession>A0A564VW68</accession>
<dbReference type="EMBL" id="CABHNT010000046">
    <property type="protein sequence ID" value="VUX36846.1"/>
    <property type="molecule type" value="Genomic_DNA"/>
</dbReference>
<evidence type="ECO:0000313" key="6">
    <source>
        <dbReference type="Proteomes" id="UP000494179"/>
    </source>
</evidence>
<sequence length="44" mass="5208">MAFILINMFRYRIGLDVKHQCDEIVFTPLARFFHEDAQFAQMGS</sequence>
<dbReference type="Proteomes" id="UP000494246">
    <property type="component" value="Unassembled WGS sequence"/>
</dbReference>
<dbReference type="Proteomes" id="UP000494270">
    <property type="component" value="Unassembled WGS sequence"/>
</dbReference>
<reference evidence="1 5" key="1">
    <citation type="submission" date="2019-07" db="EMBL/GenBank/DDBJ databases">
        <authorList>
            <person name="Hibberd C M."/>
            <person name="Gehrig L. J."/>
            <person name="Chang H.-W."/>
            <person name="Venkatesh S."/>
        </authorList>
    </citation>
    <scope>NUCLEOTIDE SEQUENCE [LARGE SCALE GENOMIC DNA]</scope>
    <source>
        <strain evidence="1">Bifidobacterium_longum_subsp_infantis_JG_Bg463</strain>
    </source>
</reference>
<evidence type="ECO:0000313" key="3">
    <source>
        <dbReference type="EMBL" id="VWQ36142.1"/>
    </source>
</evidence>
<gene>
    <name evidence="3" type="ORF">BIFLH23_01338</name>
    <name evidence="4" type="ORF">BIFLH664_01423</name>
    <name evidence="2" type="ORF">BIFLH665_01505</name>
    <name evidence="1" type="ORF">BLJG463_02027</name>
</gene>
<evidence type="ECO:0000313" key="7">
    <source>
        <dbReference type="Proteomes" id="UP000494246"/>
    </source>
</evidence>